<keyword evidence="5 8" id="KW-0342">GTP-binding</keyword>
<dbReference type="AlphaFoldDB" id="A0A6P1G9Y6"/>
<dbReference type="PANTHER" id="PTHR30314">
    <property type="entry name" value="CELL DIVISION PROTEIN FTSZ-RELATED"/>
    <property type="match status" value="1"/>
</dbReference>
<dbReference type="InterPro" id="IPR045061">
    <property type="entry name" value="FtsZ/CetZ"/>
</dbReference>
<dbReference type="Pfam" id="PF00091">
    <property type="entry name" value="Tubulin"/>
    <property type="match status" value="1"/>
</dbReference>
<evidence type="ECO:0000259" key="12">
    <source>
        <dbReference type="SMART" id="SM00865"/>
    </source>
</evidence>
<dbReference type="CDD" id="cd02201">
    <property type="entry name" value="FtsZ_type1"/>
    <property type="match status" value="1"/>
</dbReference>
<evidence type="ECO:0000256" key="4">
    <source>
        <dbReference type="ARBA" id="ARBA00022741"/>
    </source>
</evidence>
<evidence type="ECO:0000313" key="13">
    <source>
        <dbReference type="EMBL" id="QHD65110.1"/>
    </source>
</evidence>
<dbReference type="InterPro" id="IPR020805">
    <property type="entry name" value="Cell_div_FtsZ_CS"/>
</dbReference>
<evidence type="ECO:0000256" key="10">
    <source>
        <dbReference type="SAM" id="MobiDB-lite"/>
    </source>
</evidence>
<sequence length="372" mass="39819">MTLRLSVPLEQNHHQSLLCPKIAVIGVGGAGGNAINNMINSGLRGVKFIAANTDAQALEHSLADVKIQLGANLTKGLGAGSIPEIGRQAAEESINELAEAIEDADMLFITAGMGGGTGTGAATVIARMAMERKVLVVAVVTKPFYFEGARRAKVAEVGLEALRRVVDTYIVINNQNLFRIANEKTTFSDAFKEVDKILYFHVREISSLMVNPGYINLDFADVRSVMSKMGKALMGTSEASGENRAVKAAENSIANPLLDNLSVQDAKGILINITGGPDMTLFEVDAAANCVREKANENVNIIFGSTCSESMSNVVRVSVVATGISPDQGELSETGDLGEEGFSGWREEKSDEQKKMELLEIPAFIRRVKKKS</sequence>
<dbReference type="InterPro" id="IPR018316">
    <property type="entry name" value="Tubulin/FtsZ_2-layer-sand-dom"/>
</dbReference>
<name>A0A6P1G9Y6_9RICK</name>
<reference evidence="13 14" key="2">
    <citation type="journal article" date="2020" name="MBio">
        <title>Isolation and Molecular Analysis of a Novel Neorickettsia Species That Causes Potomac Horse Fever.</title>
        <authorList>
            <person name="Teymournejad O."/>
            <person name="Lin M."/>
            <person name="Bekebrede H."/>
            <person name="Kamr A."/>
            <person name="Toribio R.E."/>
            <person name="Arroyo L.G."/>
            <person name="Baird J.D."/>
            <person name="Rikihisa Y."/>
        </authorList>
    </citation>
    <scope>NUCLEOTIDE SEQUENCE [LARGE SCALE GENOMIC DNA]</scope>
    <source>
        <strain evidence="13 14">Fin17</strain>
    </source>
</reference>
<dbReference type="Gene3D" id="3.30.1330.20">
    <property type="entry name" value="Tubulin/FtsZ, C-terminal domain"/>
    <property type="match status" value="1"/>
</dbReference>
<dbReference type="InterPro" id="IPR000158">
    <property type="entry name" value="Cell_div_FtsZ"/>
</dbReference>
<evidence type="ECO:0000313" key="14">
    <source>
        <dbReference type="Proteomes" id="UP000464912"/>
    </source>
</evidence>
<protein>
    <recommendedName>
        <fullName evidence="8 9">Cell division protein FtsZ</fullName>
    </recommendedName>
</protein>
<feature type="binding site" evidence="8">
    <location>
        <begin position="29"/>
        <end position="33"/>
    </location>
    <ligand>
        <name>GTP</name>
        <dbReference type="ChEBI" id="CHEBI:37565"/>
    </ligand>
</feature>
<proteinExistence type="inferred from homology"/>
<dbReference type="GO" id="GO:0005737">
    <property type="term" value="C:cytoplasm"/>
    <property type="evidence" value="ECO:0007669"/>
    <property type="project" value="UniProtKB-SubCell"/>
</dbReference>
<evidence type="ECO:0000256" key="1">
    <source>
        <dbReference type="ARBA" id="ARBA00009690"/>
    </source>
</evidence>
<dbReference type="Gene3D" id="3.40.50.1440">
    <property type="entry name" value="Tubulin/FtsZ, GTPase domain"/>
    <property type="match status" value="1"/>
</dbReference>
<dbReference type="InterPro" id="IPR036525">
    <property type="entry name" value="Tubulin/FtsZ_GTPase_sf"/>
</dbReference>
<dbReference type="InterPro" id="IPR003008">
    <property type="entry name" value="Tubulin_FtsZ_GTPase"/>
</dbReference>
<comment type="function">
    <text evidence="8">Essential cell division protein that forms a contractile ring structure (Z ring) at the future cell division site. The regulation of the ring assembly controls the timing and the location of cell division. One of the functions of the FtsZ ring is to recruit other cell division proteins to the septum to produce a new cell wall between the dividing cells. Binds GTP and shows GTPase activity.</text>
</comment>
<evidence type="ECO:0000256" key="9">
    <source>
        <dbReference type="NCBIfam" id="TIGR00065"/>
    </source>
</evidence>
<dbReference type="SMART" id="SM00865">
    <property type="entry name" value="Tubulin_C"/>
    <property type="match status" value="1"/>
</dbReference>
<dbReference type="InterPro" id="IPR024757">
    <property type="entry name" value="FtsZ_C"/>
</dbReference>
<keyword evidence="3 8" id="KW-0132">Cell division</keyword>
<evidence type="ECO:0000256" key="5">
    <source>
        <dbReference type="ARBA" id="ARBA00023134"/>
    </source>
</evidence>
<evidence type="ECO:0000256" key="2">
    <source>
        <dbReference type="ARBA" id="ARBA00022490"/>
    </source>
</evidence>
<comment type="similarity">
    <text evidence="1 8">Belongs to the FtsZ family.</text>
</comment>
<dbReference type="EMBL" id="CP047224">
    <property type="protein sequence ID" value="QHD65110.1"/>
    <property type="molecule type" value="Genomic_DNA"/>
</dbReference>
<dbReference type="PANTHER" id="PTHR30314:SF3">
    <property type="entry name" value="MITOCHONDRIAL DIVISION PROTEIN FSZA"/>
    <property type="match status" value="1"/>
</dbReference>
<reference evidence="13 14" key="1">
    <citation type="journal article" date="2020" name="MBio">
        <title>Erratum for Teymournejad et al., 'Isolation and Molecular Analysis of a Novel Neorickettsia Species That Causes Potomac Horse Fever'.</title>
        <authorList>
            <person name="Teymournejad O."/>
            <person name="Lin M."/>
            <person name="Bekebrede H."/>
            <person name="Kamr A."/>
            <person name="Toribio R.E."/>
            <person name="Arroyo L.G."/>
            <person name="Baird J.D."/>
            <person name="Rikihisa Y."/>
        </authorList>
    </citation>
    <scope>NUCLEOTIDE SEQUENCE [LARGE SCALE GENOMIC DNA]</scope>
    <source>
        <strain evidence="13 14">Fin17</strain>
    </source>
</reference>
<feature type="binding site" evidence="8">
    <location>
        <position position="147"/>
    </location>
    <ligand>
        <name>GTP</name>
        <dbReference type="ChEBI" id="CHEBI:37565"/>
    </ligand>
</feature>
<dbReference type="GO" id="GO:0051258">
    <property type="term" value="P:protein polymerization"/>
    <property type="evidence" value="ECO:0007669"/>
    <property type="project" value="UniProtKB-UniRule"/>
</dbReference>
<comment type="subcellular location">
    <subcellularLocation>
        <location evidence="8">Cytoplasm</location>
    </subcellularLocation>
    <text evidence="8">Assembles at midcell at the inner surface of the cytoplasmic membrane.</text>
</comment>
<feature type="domain" description="Tubulin/FtsZ 2-layer sandwich" evidence="12">
    <location>
        <begin position="215"/>
        <end position="333"/>
    </location>
</feature>
<dbReference type="InterPro" id="IPR008280">
    <property type="entry name" value="Tub_FtsZ_C"/>
</dbReference>
<feature type="binding site" evidence="8">
    <location>
        <begin position="116"/>
        <end position="118"/>
    </location>
    <ligand>
        <name>GTP</name>
        <dbReference type="ChEBI" id="CHEBI:37565"/>
    </ligand>
</feature>
<feature type="binding site" evidence="8">
    <location>
        <position position="195"/>
    </location>
    <ligand>
        <name>GTP</name>
        <dbReference type="ChEBI" id="CHEBI:37565"/>
    </ligand>
</feature>
<evidence type="ECO:0000259" key="11">
    <source>
        <dbReference type="SMART" id="SM00864"/>
    </source>
</evidence>
<dbReference type="GO" id="GO:0032153">
    <property type="term" value="C:cell division site"/>
    <property type="evidence" value="ECO:0007669"/>
    <property type="project" value="UniProtKB-UniRule"/>
</dbReference>
<dbReference type="SMART" id="SM00864">
    <property type="entry name" value="Tubulin"/>
    <property type="match status" value="1"/>
</dbReference>
<dbReference type="GO" id="GO:0005525">
    <property type="term" value="F:GTP binding"/>
    <property type="evidence" value="ECO:0007669"/>
    <property type="project" value="UniProtKB-UniRule"/>
</dbReference>
<evidence type="ECO:0000256" key="7">
    <source>
        <dbReference type="ARBA" id="ARBA00023306"/>
    </source>
</evidence>
<dbReference type="PROSITE" id="PS01134">
    <property type="entry name" value="FTSZ_1"/>
    <property type="match status" value="1"/>
</dbReference>
<evidence type="ECO:0000256" key="6">
    <source>
        <dbReference type="ARBA" id="ARBA00023210"/>
    </source>
</evidence>
<feature type="binding site" evidence="8">
    <location>
        <position position="151"/>
    </location>
    <ligand>
        <name>GTP</name>
        <dbReference type="ChEBI" id="CHEBI:37565"/>
    </ligand>
</feature>
<dbReference type="NCBIfam" id="TIGR00065">
    <property type="entry name" value="ftsZ"/>
    <property type="match status" value="1"/>
</dbReference>
<keyword evidence="14" id="KW-1185">Reference proteome</keyword>
<feature type="region of interest" description="Disordered" evidence="10">
    <location>
        <begin position="327"/>
        <end position="349"/>
    </location>
</feature>
<accession>A0A6P1G9Y6</accession>
<dbReference type="Proteomes" id="UP000464912">
    <property type="component" value="Chromosome"/>
</dbReference>
<evidence type="ECO:0000256" key="8">
    <source>
        <dbReference type="HAMAP-Rule" id="MF_00909"/>
    </source>
</evidence>
<keyword evidence="6 8" id="KW-0717">Septation</keyword>
<dbReference type="PRINTS" id="PR00423">
    <property type="entry name" value="CELLDVISFTSZ"/>
</dbReference>
<dbReference type="GO" id="GO:0003924">
    <property type="term" value="F:GTPase activity"/>
    <property type="evidence" value="ECO:0007669"/>
    <property type="project" value="UniProtKB-UniRule"/>
</dbReference>
<dbReference type="FunFam" id="3.30.1330.20:FF:000011">
    <property type="entry name" value="Cell division protein FtsZ"/>
    <property type="match status" value="1"/>
</dbReference>
<dbReference type="GO" id="GO:0043093">
    <property type="term" value="P:FtsZ-dependent cytokinesis"/>
    <property type="evidence" value="ECO:0007669"/>
    <property type="project" value="UniProtKB-UniRule"/>
</dbReference>
<dbReference type="HAMAP" id="MF_00909">
    <property type="entry name" value="FtsZ"/>
    <property type="match status" value="1"/>
</dbReference>
<dbReference type="KEGG" id="nef:GP480_01395"/>
<gene>
    <name evidence="8 13" type="primary">ftsZ</name>
    <name evidence="13" type="ORF">GP480_01395</name>
</gene>
<keyword evidence="7 8" id="KW-0131">Cell cycle</keyword>
<dbReference type="GO" id="GO:0000917">
    <property type="term" value="P:division septum assembly"/>
    <property type="evidence" value="ECO:0007669"/>
    <property type="project" value="UniProtKB-KW"/>
</dbReference>
<dbReference type="SUPFAM" id="SSF52490">
    <property type="entry name" value="Tubulin nucleotide-binding domain-like"/>
    <property type="match status" value="1"/>
</dbReference>
<keyword evidence="2 8" id="KW-0963">Cytoplasm</keyword>
<feature type="domain" description="Tubulin/FtsZ GTPase" evidence="11">
    <location>
        <begin position="21"/>
        <end position="213"/>
    </location>
</feature>
<evidence type="ECO:0000256" key="3">
    <source>
        <dbReference type="ARBA" id="ARBA00022618"/>
    </source>
</evidence>
<dbReference type="SUPFAM" id="SSF55307">
    <property type="entry name" value="Tubulin C-terminal domain-like"/>
    <property type="match status" value="1"/>
</dbReference>
<dbReference type="InterPro" id="IPR037103">
    <property type="entry name" value="Tubulin/FtsZ-like_C"/>
</dbReference>
<dbReference type="FunFam" id="3.40.50.1440:FF:000001">
    <property type="entry name" value="Cell division protein FtsZ"/>
    <property type="match status" value="1"/>
</dbReference>
<organism evidence="13 14">
    <name type="scientific">Neorickettsia findlayensis</name>
    <dbReference type="NCBI Taxonomy" id="2686014"/>
    <lineage>
        <taxon>Bacteria</taxon>
        <taxon>Pseudomonadati</taxon>
        <taxon>Pseudomonadota</taxon>
        <taxon>Alphaproteobacteria</taxon>
        <taxon>Rickettsiales</taxon>
        <taxon>Anaplasmataceae</taxon>
        <taxon>Neorickettsia</taxon>
    </lineage>
</organism>
<dbReference type="RefSeq" id="WP_160095194.1">
    <property type="nucleotide sequence ID" value="NZ_CP047224.1"/>
</dbReference>
<comment type="subunit">
    <text evidence="8">Homodimer. Polymerizes to form a dynamic ring structure in a strictly GTP-dependent manner. Interacts directly with several other division proteins.</text>
</comment>
<keyword evidence="4 8" id="KW-0547">Nucleotide-binding</keyword>
<dbReference type="Pfam" id="PF12327">
    <property type="entry name" value="FtsZ_C"/>
    <property type="match status" value="1"/>
</dbReference>